<dbReference type="PANTHER" id="PTHR15032:SF27">
    <property type="entry name" value="N-ACYL-PHOSPHATIDYLETHANOLAMINE-HYDROLYZING PHOSPHOLIPASE D"/>
    <property type="match status" value="1"/>
</dbReference>
<name>A0A218Z869_9HELO</name>
<evidence type="ECO:0000256" key="1">
    <source>
        <dbReference type="PIRSR" id="PIRSR038896-50"/>
    </source>
</evidence>
<dbReference type="OrthoDB" id="332863at2759"/>
<dbReference type="Pfam" id="PF12706">
    <property type="entry name" value="Lactamase_B_2"/>
    <property type="match status" value="1"/>
</dbReference>
<dbReference type="GO" id="GO:0008270">
    <property type="term" value="F:zinc ion binding"/>
    <property type="evidence" value="ECO:0007669"/>
    <property type="project" value="InterPro"/>
</dbReference>
<dbReference type="Proteomes" id="UP000242519">
    <property type="component" value="Unassembled WGS sequence"/>
</dbReference>
<protein>
    <submittedName>
        <fullName evidence="4">Metallo-hydrolase/oxidoreductase</fullName>
    </submittedName>
</protein>
<feature type="region of interest" description="Disordered" evidence="2">
    <location>
        <begin position="1"/>
        <end position="21"/>
    </location>
</feature>
<dbReference type="EMBL" id="MZNU01000116">
    <property type="protein sequence ID" value="OWP04259.1"/>
    <property type="molecule type" value="Genomic_DNA"/>
</dbReference>
<keyword evidence="5" id="KW-1185">Reference proteome</keyword>
<dbReference type="PANTHER" id="PTHR15032">
    <property type="entry name" value="N-ACYL-PHOSPHATIDYLETHANOLAMINE-HYDROLYZING PHOSPHOLIPASE D"/>
    <property type="match status" value="1"/>
</dbReference>
<feature type="binding site" evidence="1">
    <location>
        <position position="161"/>
    </location>
    <ligand>
        <name>an N-acyl-1,2-diacyl-sn-glycero-3-phosphoethanolamine</name>
        <dbReference type="ChEBI" id="CHEBI:62537"/>
    </ligand>
</feature>
<organism evidence="4 5">
    <name type="scientific">Diplocarpon coronariae</name>
    <dbReference type="NCBI Taxonomy" id="2795749"/>
    <lineage>
        <taxon>Eukaryota</taxon>
        <taxon>Fungi</taxon>
        <taxon>Dikarya</taxon>
        <taxon>Ascomycota</taxon>
        <taxon>Pezizomycotina</taxon>
        <taxon>Leotiomycetes</taxon>
        <taxon>Helotiales</taxon>
        <taxon>Drepanopezizaceae</taxon>
        <taxon>Diplocarpon</taxon>
    </lineage>
</organism>
<accession>A0A218Z869</accession>
<evidence type="ECO:0000259" key="3">
    <source>
        <dbReference type="Pfam" id="PF12706"/>
    </source>
</evidence>
<dbReference type="SUPFAM" id="SSF56281">
    <property type="entry name" value="Metallo-hydrolase/oxidoreductase"/>
    <property type="match status" value="1"/>
</dbReference>
<feature type="binding site" evidence="1">
    <location>
        <position position="344"/>
    </location>
    <ligand>
        <name>an N-acyl-1,2-diacyl-sn-glycero-3-phosphoethanolamine</name>
        <dbReference type="ChEBI" id="CHEBI:62537"/>
    </ligand>
</feature>
<dbReference type="GO" id="GO:0005737">
    <property type="term" value="C:cytoplasm"/>
    <property type="evidence" value="ECO:0007669"/>
    <property type="project" value="TreeGrafter"/>
</dbReference>
<dbReference type="GO" id="GO:0070291">
    <property type="term" value="P:N-acylethanolamine metabolic process"/>
    <property type="evidence" value="ECO:0007669"/>
    <property type="project" value="TreeGrafter"/>
</dbReference>
<gene>
    <name evidence="4" type="ORF">B2J93_9327</name>
</gene>
<comment type="caution">
    <text evidence="4">The sequence shown here is derived from an EMBL/GenBank/DDBJ whole genome shotgun (WGS) entry which is preliminary data.</text>
</comment>
<dbReference type="GO" id="GO:0070290">
    <property type="term" value="F:N-acylphosphatidylethanolamine-specific phospholipase D activity"/>
    <property type="evidence" value="ECO:0007669"/>
    <property type="project" value="InterPro"/>
</dbReference>
<dbReference type="InterPro" id="IPR001279">
    <property type="entry name" value="Metallo-B-lactamas"/>
</dbReference>
<evidence type="ECO:0000313" key="5">
    <source>
        <dbReference type="Proteomes" id="UP000242519"/>
    </source>
</evidence>
<feature type="region of interest" description="Disordered" evidence="2">
    <location>
        <begin position="265"/>
        <end position="287"/>
    </location>
</feature>
<dbReference type="FunCoup" id="A0A218Z869">
    <property type="interactions" value="44"/>
</dbReference>
<dbReference type="GO" id="GO:0070292">
    <property type="term" value="P:N-acylphosphatidylethanolamine metabolic process"/>
    <property type="evidence" value="ECO:0007669"/>
    <property type="project" value="TreeGrafter"/>
</dbReference>
<evidence type="ECO:0000256" key="2">
    <source>
        <dbReference type="SAM" id="MobiDB-lite"/>
    </source>
</evidence>
<dbReference type="PIRSF" id="PIRSF038896">
    <property type="entry name" value="NAPE-PLD"/>
    <property type="match status" value="1"/>
</dbReference>
<feature type="domain" description="Metallo-beta-lactamase" evidence="3">
    <location>
        <begin position="117"/>
        <end position="367"/>
    </location>
</feature>
<sequence>MALRPPTDCSGIRPAHHANKHGTVFRNPWPSAEKPAWSDLLAISNPLSWYSNHDLAKHEKAREIKVVEPDWGVSDLKARGLQREQCIIGTWLGHAGAMVEIPLEGADKASEYKSLSVLFDPIFSTRAGPNAYTGPSRLKQSPCQVPGLPACHAVIISHNHYDHLDLVTIKAVLARFPRCLYFVPLGNKGILTSIGVLDHQIHEMDWWSSLDFGCSDFGFKPGEDVLDRTLLRFTCVPAQHKSGRGTMDQGNALWSGWVVESFSQSESEQPGQPPTRKSGIYHAGDTGYRRSAKSDEVCPVFTEIGERLGPFDLAFIPIWRGGTLGFVSYVGLRISHQAIPSTFHASPADAMDIHRAVKSRNTVGVHFGTFIGSENESLEATVEFAEARERQGIEALGASSRAENGSAGVLDIGGSIAIRIESA</sequence>
<dbReference type="InterPro" id="IPR036866">
    <property type="entry name" value="RibonucZ/Hydroxyglut_hydro"/>
</dbReference>
<dbReference type="InParanoid" id="A0A218Z869"/>
<evidence type="ECO:0000313" key="4">
    <source>
        <dbReference type="EMBL" id="OWP04259.1"/>
    </source>
</evidence>
<proteinExistence type="predicted"/>
<reference evidence="4 5" key="1">
    <citation type="submission" date="2017-04" db="EMBL/GenBank/DDBJ databases">
        <title>Draft genome sequence of Marssonina coronaria NL1: causal agent of apple blotch.</title>
        <authorList>
            <person name="Cheng Q."/>
        </authorList>
    </citation>
    <scope>NUCLEOTIDE SEQUENCE [LARGE SCALE GENOMIC DNA]</scope>
    <source>
        <strain evidence="4 5">NL1</strain>
    </source>
</reference>
<dbReference type="InterPro" id="IPR024884">
    <property type="entry name" value="NAPE-PLD"/>
</dbReference>
<dbReference type="AlphaFoldDB" id="A0A218Z869"/>
<dbReference type="Gene3D" id="3.60.15.10">
    <property type="entry name" value="Ribonuclease Z/Hydroxyacylglutathione hydrolase-like"/>
    <property type="match status" value="1"/>
</dbReference>